<organism evidence="9">
    <name type="scientific">bioreactor metagenome</name>
    <dbReference type="NCBI Taxonomy" id="1076179"/>
    <lineage>
        <taxon>unclassified sequences</taxon>
        <taxon>metagenomes</taxon>
        <taxon>ecological metagenomes</taxon>
    </lineage>
</organism>
<evidence type="ECO:0000256" key="5">
    <source>
        <dbReference type="ARBA" id="ARBA00023065"/>
    </source>
</evidence>
<keyword evidence="1" id="KW-0813">Transport</keyword>
<feature type="transmembrane region" description="Helical" evidence="8">
    <location>
        <begin position="70"/>
        <end position="90"/>
    </location>
</feature>
<reference evidence="9" key="1">
    <citation type="submission" date="2019-08" db="EMBL/GenBank/DDBJ databases">
        <authorList>
            <person name="Kucharzyk K."/>
            <person name="Murdoch R.W."/>
            <person name="Higgins S."/>
            <person name="Loffler F."/>
        </authorList>
    </citation>
    <scope>NUCLEOTIDE SEQUENCE</scope>
</reference>
<evidence type="ECO:0000256" key="6">
    <source>
        <dbReference type="ARBA" id="ARBA00023136"/>
    </source>
</evidence>
<evidence type="ECO:0000256" key="1">
    <source>
        <dbReference type="ARBA" id="ARBA00022448"/>
    </source>
</evidence>
<evidence type="ECO:0000256" key="2">
    <source>
        <dbReference type="ARBA" id="ARBA00022475"/>
    </source>
</evidence>
<keyword evidence="2" id="KW-1003">Cell membrane</keyword>
<dbReference type="GO" id="GO:0006811">
    <property type="term" value="P:monoatomic ion transport"/>
    <property type="evidence" value="ECO:0007669"/>
    <property type="project" value="UniProtKB-KW"/>
</dbReference>
<feature type="transmembrane region" description="Helical" evidence="8">
    <location>
        <begin position="163"/>
        <end position="180"/>
    </location>
</feature>
<dbReference type="Pfam" id="PF02659">
    <property type="entry name" value="Mntp"/>
    <property type="match status" value="1"/>
</dbReference>
<feature type="transmembrane region" description="Helical" evidence="8">
    <location>
        <begin position="102"/>
        <end position="126"/>
    </location>
</feature>
<keyword evidence="6 8" id="KW-0472">Membrane</keyword>
<evidence type="ECO:0000256" key="8">
    <source>
        <dbReference type="SAM" id="Phobius"/>
    </source>
</evidence>
<keyword evidence="3 8" id="KW-0812">Transmembrane</keyword>
<dbReference type="InterPro" id="IPR022929">
    <property type="entry name" value="Put_MntP"/>
</dbReference>
<name>A0A644ZC05_9ZZZZ</name>
<dbReference type="AlphaFoldDB" id="A0A644ZC05"/>
<dbReference type="HAMAP" id="MF_01521">
    <property type="entry name" value="MntP_pump"/>
    <property type="match status" value="1"/>
</dbReference>
<keyword evidence="4 8" id="KW-1133">Transmembrane helix</keyword>
<accession>A0A644ZC05</accession>
<keyword evidence="7" id="KW-0464">Manganese</keyword>
<dbReference type="EMBL" id="VSSQ01008278">
    <property type="protein sequence ID" value="MPM38415.1"/>
    <property type="molecule type" value="Genomic_DNA"/>
</dbReference>
<feature type="transmembrane region" description="Helical" evidence="8">
    <location>
        <begin position="6"/>
        <end position="27"/>
    </location>
</feature>
<evidence type="ECO:0000256" key="4">
    <source>
        <dbReference type="ARBA" id="ARBA00022989"/>
    </source>
</evidence>
<evidence type="ECO:0000313" key="9">
    <source>
        <dbReference type="EMBL" id="MPM38415.1"/>
    </source>
</evidence>
<dbReference type="PANTHER" id="PTHR35529">
    <property type="entry name" value="MANGANESE EFFLUX PUMP MNTP-RELATED"/>
    <property type="match status" value="1"/>
</dbReference>
<keyword evidence="5" id="KW-0406">Ion transport</keyword>
<feature type="transmembrane region" description="Helical" evidence="8">
    <location>
        <begin position="132"/>
        <end position="151"/>
    </location>
</feature>
<dbReference type="InterPro" id="IPR003810">
    <property type="entry name" value="Mntp/YtaF"/>
</dbReference>
<dbReference type="PANTHER" id="PTHR35529:SF1">
    <property type="entry name" value="MANGANESE EFFLUX PUMP MNTP-RELATED"/>
    <property type="match status" value="1"/>
</dbReference>
<gene>
    <name evidence="9" type="primary">mntP_27</name>
    <name evidence="9" type="ORF">SDC9_85044</name>
</gene>
<sequence length="186" mass="19994">MNVAWLVLLSFGLCFDTLAVSISIGINDRKVVFLKALEIAFILAVFQGLMPVLGWLGGLSLEKYIEPVDHWVALVLLSIVGGKMILESFGKEDKEPMNISNLRLIFTLAFATSIDAFAVGITLAFIDTNIWIASPVIGFFTGLTAMIGMLIGKKAAGFLGSKIQIIGGLILMGLGVKIVLEHQGIL</sequence>
<proteinExistence type="inferred from homology"/>
<feature type="transmembrane region" description="Helical" evidence="8">
    <location>
        <begin position="39"/>
        <end position="58"/>
    </location>
</feature>
<evidence type="ECO:0000256" key="7">
    <source>
        <dbReference type="ARBA" id="ARBA00023211"/>
    </source>
</evidence>
<comment type="caution">
    <text evidence="9">The sequence shown here is derived from an EMBL/GenBank/DDBJ whole genome shotgun (WGS) entry which is preliminary data.</text>
</comment>
<protein>
    <submittedName>
        <fullName evidence="9">Putative manganese efflux pump MntP</fullName>
    </submittedName>
</protein>
<evidence type="ECO:0000256" key="3">
    <source>
        <dbReference type="ARBA" id="ARBA00022692"/>
    </source>
</evidence>